<feature type="domain" description="Response regulatory" evidence="3">
    <location>
        <begin position="3"/>
        <end position="120"/>
    </location>
</feature>
<evidence type="ECO:0000313" key="5">
    <source>
        <dbReference type="Proteomes" id="UP001142592"/>
    </source>
</evidence>
<evidence type="ECO:0000256" key="1">
    <source>
        <dbReference type="ARBA" id="ARBA00022553"/>
    </source>
</evidence>
<protein>
    <submittedName>
        <fullName evidence="4">Response regulator</fullName>
    </submittedName>
</protein>
<reference evidence="4" key="1">
    <citation type="submission" date="2022-11" db="EMBL/GenBank/DDBJ databases">
        <authorList>
            <person name="Graham C."/>
            <person name="Newman J.D."/>
        </authorList>
    </citation>
    <scope>NUCLEOTIDE SEQUENCE</scope>
    <source>
        <strain evidence="4">DSM 19486</strain>
    </source>
</reference>
<dbReference type="EMBL" id="JAPJUH010000003">
    <property type="protein sequence ID" value="MCX3264969.1"/>
    <property type="molecule type" value="Genomic_DNA"/>
</dbReference>
<dbReference type="InterPro" id="IPR001789">
    <property type="entry name" value="Sig_transdc_resp-reg_receiver"/>
</dbReference>
<evidence type="ECO:0000256" key="2">
    <source>
        <dbReference type="PROSITE-ProRule" id="PRU00169"/>
    </source>
</evidence>
<comment type="caution">
    <text evidence="4">The sequence shown here is derived from an EMBL/GenBank/DDBJ whole genome shotgun (WGS) entry which is preliminary data.</text>
</comment>
<dbReference type="AlphaFoldDB" id="A0A9X3DCM3"/>
<evidence type="ECO:0000313" key="4">
    <source>
        <dbReference type="EMBL" id="MCX3264969.1"/>
    </source>
</evidence>
<proteinExistence type="predicted"/>
<keyword evidence="1 2" id="KW-0597">Phosphoprotein</keyword>
<dbReference type="InterPro" id="IPR050595">
    <property type="entry name" value="Bact_response_regulator"/>
</dbReference>
<dbReference type="Pfam" id="PF00072">
    <property type="entry name" value="Response_reg"/>
    <property type="match status" value="1"/>
</dbReference>
<feature type="modified residue" description="4-aspartylphosphate" evidence="2">
    <location>
        <position position="52"/>
    </location>
</feature>
<sequence length="123" mass="14046">MKRIIIVEDDEAISEATTLALEMSGHEVVVTNEVDSLFQLIYKFGPDIILMDYSIGNANGRKLCEEIKLELKYDNVKILLFSAAVSDESEFRNPLFKYFDGFVPKPYDLEDLLSKINGQYEVN</sequence>
<dbReference type="Gene3D" id="3.40.50.2300">
    <property type="match status" value="1"/>
</dbReference>
<name>A0A9X3DCM3_9SPHI</name>
<accession>A0A9X3DCM3</accession>
<keyword evidence="5" id="KW-1185">Reference proteome</keyword>
<dbReference type="SMART" id="SM00448">
    <property type="entry name" value="REC"/>
    <property type="match status" value="1"/>
</dbReference>
<dbReference type="RefSeq" id="WP_010599870.1">
    <property type="nucleotide sequence ID" value="NZ_JAPJUH010000003.1"/>
</dbReference>
<gene>
    <name evidence="4" type="ORF">OQZ29_09445</name>
</gene>
<dbReference type="PANTHER" id="PTHR44591">
    <property type="entry name" value="STRESS RESPONSE REGULATOR PROTEIN 1"/>
    <property type="match status" value="1"/>
</dbReference>
<dbReference type="PANTHER" id="PTHR44591:SF3">
    <property type="entry name" value="RESPONSE REGULATORY DOMAIN-CONTAINING PROTEIN"/>
    <property type="match status" value="1"/>
</dbReference>
<evidence type="ECO:0000259" key="3">
    <source>
        <dbReference type="PROSITE" id="PS50110"/>
    </source>
</evidence>
<organism evidence="4 5">
    <name type="scientific">Pedobacter agri</name>
    <dbReference type="NCBI Taxonomy" id="454586"/>
    <lineage>
        <taxon>Bacteria</taxon>
        <taxon>Pseudomonadati</taxon>
        <taxon>Bacteroidota</taxon>
        <taxon>Sphingobacteriia</taxon>
        <taxon>Sphingobacteriales</taxon>
        <taxon>Sphingobacteriaceae</taxon>
        <taxon>Pedobacter</taxon>
    </lineage>
</organism>
<dbReference type="GO" id="GO:0000160">
    <property type="term" value="P:phosphorelay signal transduction system"/>
    <property type="evidence" value="ECO:0007669"/>
    <property type="project" value="InterPro"/>
</dbReference>
<dbReference type="InterPro" id="IPR011006">
    <property type="entry name" value="CheY-like_superfamily"/>
</dbReference>
<dbReference type="PROSITE" id="PS50110">
    <property type="entry name" value="RESPONSE_REGULATORY"/>
    <property type="match status" value="1"/>
</dbReference>
<dbReference type="SUPFAM" id="SSF52172">
    <property type="entry name" value="CheY-like"/>
    <property type="match status" value="1"/>
</dbReference>
<dbReference type="Proteomes" id="UP001142592">
    <property type="component" value="Unassembled WGS sequence"/>
</dbReference>